<evidence type="ECO:0000313" key="1">
    <source>
        <dbReference type="EMBL" id="MBB6633149.1"/>
    </source>
</evidence>
<sequence length="166" mass="18877">MEVETMEDMKPRVVEHGELKLIGIPCVSLKDMGGKYRHAKEGLLSSTKHFPFVKNPSVHYGIWPEAPTQSESDLHAYILCVEVDAFDGVPEWYFKTTLPPQKCVVVPNKDGDYDAACRVVDRYVSDNGLIVGAQDRKYTICERYDYEGEGFAKYSLPIQGIREEQR</sequence>
<organism evidence="1 2">
    <name type="scientific">Cohnella thailandensis</name>
    <dbReference type="NCBI Taxonomy" id="557557"/>
    <lineage>
        <taxon>Bacteria</taxon>
        <taxon>Bacillati</taxon>
        <taxon>Bacillota</taxon>
        <taxon>Bacilli</taxon>
        <taxon>Bacillales</taxon>
        <taxon>Paenibacillaceae</taxon>
        <taxon>Cohnella</taxon>
    </lineage>
</organism>
<evidence type="ECO:0000313" key="2">
    <source>
        <dbReference type="Proteomes" id="UP000535838"/>
    </source>
</evidence>
<dbReference type="EMBL" id="JACJVQ010000003">
    <property type="protein sequence ID" value="MBB6633149.1"/>
    <property type="molecule type" value="Genomic_DNA"/>
</dbReference>
<accession>A0A841SQJ8</accession>
<reference evidence="1 2" key="1">
    <citation type="submission" date="2020-08" db="EMBL/GenBank/DDBJ databases">
        <title>Cohnella phylogeny.</title>
        <authorList>
            <person name="Dunlap C."/>
        </authorList>
    </citation>
    <scope>NUCLEOTIDE SEQUENCE [LARGE SCALE GENOMIC DNA]</scope>
    <source>
        <strain evidence="1 2">DSM 25241</strain>
    </source>
</reference>
<protein>
    <submittedName>
        <fullName evidence="1">AraC family transcriptional regulator</fullName>
    </submittedName>
</protein>
<gene>
    <name evidence="1" type="ORF">H7B67_03345</name>
</gene>
<comment type="caution">
    <text evidence="1">The sequence shown here is derived from an EMBL/GenBank/DDBJ whole genome shotgun (WGS) entry which is preliminary data.</text>
</comment>
<dbReference type="Proteomes" id="UP000535838">
    <property type="component" value="Unassembled WGS sequence"/>
</dbReference>
<dbReference type="AlphaFoldDB" id="A0A841SQJ8"/>
<proteinExistence type="predicted"/>
<name>A0A841SQJ8_9BACL</name>
<keyword evidence="2" id="KW-1185">Reference proteome</keyword>